<keyword evidence="5" id="KW-0560">Oxidoreductase</keyword>
<name>A0AA39QSX0_9LECA</name>
<evidence type="ECO:0000259" key="7">
    <source>
        <dbReference type="Pfam" id="PF02668"/>
    </source>
</evidence>
<keyword evidence="4" id="KW-0223">Dioxygenase</keyword>
<comment type="similarity">
    <text evidence="2">Belongs to the TfdA dioxygenase family.</text>
</comment>
<evidence type="ECO:0000256" key="5">
    <source>
        <dbReference type="ARBA" id="ARBA00023002"/>
    </source>
</evidence>
<evidence type="ECO:0000256" key="1">
    <source>
        <dbReference type="ARBA" id="ARBA00001954"/>
    </source>
</evidence>
<proteinExistence type="inferred from homology"/>
<organism evidence="8 9">
    <name type="scientific">Cladonia borealis</name>
    <dbReference type="NCBI Taxonomy" id="184061"/>
    <lineage>
        <taxon>Eukaryota</taxon>
        <taxon>Fungi</taxon>
        <taxon>Dikarya</taxon>
        <taxon>Ascomycota</taxon>
        <taxon>Pezizomycotina</taxon>
        <taxon>Lecanoromycetes</taxon>
        <taxon>OSLEUM clade</taxon>
        <taxon>Lecanoromycetidae</taxon>
        <taxon>Lecanorales</taxon>
        <taxon>Lecanorineae</taxon>
        <taxon>Cladoniaceae</taxon>
        <taxon>Cladonia</taxon>
    </lineage>
</organism>
<evidence type="ECO:0000256" key="6">
    <source>
        <dbReference type="ARBA" id="ARBA00023004"/>
    </source>
</evidence>
<dbReference type="GO" id="GO:0016706">
    <property type="term" value="F:2-oxoglutarate-dependent dioxygenase activity"/>
    <property type="evidence" value="ECO:0007669"/>
    <property type="project" value="TreeGrafter"/>
</dbReference>
<dbReference type="InterPro" id="IPR003819">
    <property type="entry name" value="TauD/TfdA-like"/>
</dbReference>
<evidence type="ECO:0000313" key="9">
    <source>
        <dbReference type="Proteomes" id="UP001166286"/>
    </source>
</evidence>
<gene>
    <name evidence="8" type="ORF">JMJ35_010329</name>
</gene>
<keyword evidence="9" id="KW-1185">Reference proteome</keyword>
<dbReference type="EMBL" id="JAFEKC020000024">
    <property type="protein sequence ID" value="KAK0507291.1"/>
    <property type="molecule type" value="Genomic_DNA"/>
</dbReference>
<dbReference type="PANTHER" id="PTHR30468:SF10">
    <property type="entry name" value="TAUD_TFDA-LIKE DOMAIN-CONTAINING PROTEIN"/>
    <property type="match status" value="1"/>
</dbReference>
<protein>
    <recommendedName>
        <fullName evidence="7">TauD/TfdA-like domain-containing protein</fullName>
    </recommendedName>
</protein>
<accession>A0AA39QSX0</accession>
<dbReference type="InterPro" id="IPR042098">
    <property type="entry name" value="TauD-like_sf"/>
</dbReference>
<dbReference type="SUPFAM" id="SSF51197">
    <property type="entry name" value="Clavaminate synthase-like"/>
    <property type="match status" value="1"/>
</dbReference>
<sequence>MSPIATETATDTQAPKAFHMLNGVEAATSKSDHCIPLKLSGALKTFKQFDLTTVIGTQFENINLTKILHSPECDQIIRDIAITISQRGVCVFPKQAELTIEDQKVLARKLGQLTCRPHTSDLYIHPLNQTTMPDGTIDAELTTLARDPAKKLYAKQSGFSGGAAIKKQSHIDGWHTDSSFENVPSDYTLLHMKTTPAAGGDTLFASAYEVYDLLSEPYQKFLEGLTATFMPPHHEPSNIESRMWKGARGSPENVGAELRASHCSVRTNPITGWKYVYALGHHLEGFDGLADVESKVIKEHLERLVTENPHLQLRFRWHPDDLVIWDNRGVYHSATFDYTAKRVGNRICGVGEKPYLDPRSSSRKYALNL</sequence>
<dbReference type="PANTHER" id="PTHR30468">
    <property type="entry name" value="ALPHA-KETOGLUTARATE-DEPENDENT SULFONATE DIOXYGENASE"/>
    <property type="match status" value="1"/>
</dbReference>
<dbReference type="GO" id="GO:0046872">
    <property type="term" value="F:metal ion binding"/>
    <property type="evidence" value="ECO:0007669"/>
    <property type="project" value="UniProtKB-KW"/>
</dbReference>
<evidence type="ECO:0000256" key="4">
    <source>
        <dbReference type="ARBA" id="ARBA00022964"/>
    </source>
</evidence>
<evidence type="ECO:0000256" key="3">
    <source>
        <dbReference type="ARBA" id="ARBA00022723"/>
    </source>
</evidence>
<feature type="domain" description="TauD/TfdA-like" evidence="7">
    <location>
        <begin position="50"/>
        <end position="346"/>
    </location>
</feature>
<dbReference type="InterPro" id="IPR051323">
    <property type="entry name" value="AtsK-like"/>
</dbReference>
<reference evidence="8" key="1">
    <citation type="submission" date="2023-03" db="EMBL/GenBank/DDBJ databases">
        <title>Complete genome of Cladonia borealis.</title>
        <authorList>
            <person name="Park H."/>
        </authorList>
    </citation>
    <scope>NUCLEOTIDE SEQUENCE</scope>
    <source>
        <strain evidence="8">ANT050790</strain>
    </source>
</reference>
<dbReference type="Gene3D" id="3.60.130.10">
    <property type="entry name" value="Clavaminate synthase-like"/>
    <property type="match status" value="1"/>
</dbReference>
<evidence type="ECO:0000256" key="2">
    <source>
        <dbReference type="ARBA" id="ARBA00005896"/>
    </source>
</evidence>
<keyword evidence="6" id="KW-0408">Iron</keyword>
<comment type="cofactor">
    <cofactor evidence="1">
        <name>Fe(2+)</name>
        <dbReference type="ChEBI" id="CHEBI:29033"/>
    </cofactor>
</comment>
<dbReference type="Pfam" id="PF02668">
    <property type="entry name" value="TauD"/>
    <property type="match status" value="1"/>
</dbReference>
<keyword evidence="3" id="KW-0479">Metal-binding</keyword>
<comment type="caution">
    <text evidence="8">The sequence shown here is derived from an EMBL/GenBank/DDBJ whole genome shotgun (WGS) entry which is preliminary data.</text>
</comment>
<dbReference type="AlphaFoldDB" id="A0AA39QSX0"/>
<dbReference type="GO" id="GO:0005737">
    <property type="term" value="C:cytoplasm"/>
    <property type="evidence" value="ECO:0007669"/>
    <property type="project" value="TreeGrafter"/>
</dbReference>
<dbReference type="Proteomes" id="UP001166286">
    <property type="component" value="Unassembled WGS sequence"/>
</dbReference>
<evidence type="ECO:0000313" key="8">
    <source>
        <dbReference type="EMBL" id="KAK0507291.1"/>
    </source>
</evidence>